<dbReference type="AlphaFoldDB" id="A0A1I3ZMM5"/>
<evidence type="ECO:0000256" key="4">
    <source>
        <dbReference type="ARBA" id="ARBA00043263"/>
    </source>
</evidence>
<name>A0A1I3ZMM5_9LACT</name>
<dbReference type="CDD" id="cd00090">
    <property type="entry name" value="HTH_ARSR"/>
    <property type="match status" value="1"/>
</dbReference>
<accession>A0A1I3ZMM5</accession>
<dbReference type="PANTHER" id="PTHR43132">
    <property type="entry name" value="ARSENICAL RESISTANCE OPERON REPRESSOR ARSR-RELATED"/>
    <property type="match status" value="1"/>
</dbReference>
<proteinExistence type="predicted"/>
<sequence length="121" mass="13546">MDTDVCATNIIHKEKVAIIKNNLNDKDLSSLLVLGKCFVDSSRIKIFYALETYKEMCVCDLAAILDASIATTSHHLRFLKKHGMTKSRKDGKMVYYSLANEDVLSAIRAFLKLSESLSVKS</sequence>
<dbReference type="RefSeq" id="WP_072695129.1">
    <property type="nucleotide sequence ID" value="NZ_FOSJ01000036.1"/>
</dbReference>
<keyword evidence="4" id="KW-0105">Cadmium resistance</keyword>
<dbReference type="PRINTS" id="PR00778">
    <property type="entry name" value="HTHARSR"/>
</dbReference>
<dbReference type="InterPro" id="IPR051011">
    <property type="entry name" value="Metal_resp_trans_reg"/>
</dbReference>
<keyword evidence="1" id="KW-0805">Transcription regulation</keyword>
<reference evidence="7" key="1">
    <citation type="submission" date="2016-10" db="EMBL/GenBank/DDBJ databases">
        <authorList>
            <person name="Varghese N."/>
            <person name="Submissions S."/>
        </authorList>
    </citation>
    <scope>NUCLEOTIDE SEQUENCE [LARGE SCALE GENOMIC DNA]</scope>
    <source>
        <strain evidence="7">DSM 16108</strain>
    </source>
</reference>
<gene>
    <name evidence="6" type="ORF">SAMN04488569_10362</name>
</gene>
<evidence type="ECO:0000256" key="1">
    <source>
        <dbReference type="ARBA" id="ARBA00023015"/>
    </source>
</evidence>
<evidence type="ECO:0000313" key="7">
    <source>
        <dbReference type="Proteomes" id="UP000199589"/>
    </source>
</evidence>
<evidence type="ECO:0000313" key="6">
    <source>
        <dbReference type="EMBL" id="SFK45308.1"/>
    </source>
</evidence>
<dbReference type="PROSITE" id="PS50987">
    <property type="entry name" value="HTH_ARSR_2"/>
    <property type="match status" value="1"/>
</dbReference>
<dbReference type="PANTHER" id="PTHR43132:SF6">
    <property type="entry name" value="HTH-TYPE TRANSCRIPTIONAL REPRESSOR CZRA"/>
    <property type="match status" value="1"/>
</dbReference>
<dbReference type="InterPro" id="IPR001845">
    <property type="entry name" value="HTH_ArsR_DNA-bd_dom"/>
</dbReference>
<dbReference type="InterPro" id="IPR036388">
    <property type="entry name" value="WH-like_DNA-bd_sf"/>
</dbReference>
<keyword evidence="2 6" id="KW-0238">DNA-binding</keyword>
<dbReference type="GO" id="GO:0046686">
    <property type="term" value="P:response to cadmium ion"/>
    <property type="evidence" value="ECO:0007669"/>
    <property type="project" value="UniProtKB-KW"/>
</dbReference>
<dbReference type="SUPFAM" id="SSF46785">
    <property type="entry name" value="Winged helix' DNA-binding domain"/>
    <property type="match status" value="1"/>
</dbReference>
<evidence type="ECO:0000259" key="5">
    <source>
        <dbReference type="PROSITE" id="PS50987"/>
    </source>
</evidence>
<dbReference type="GO" id="GO:0003700">
    <property type="term" value="F:DNA-binding transcription factor activity"/>
    <property type="evidence" value="ECO:0007669"/>
    <property type="project" value="InterPro"/>
</dbReference>
<dbReference type="Pfam" id="PF01022">
    <property type="entry name" value="HTH_5"/>
    <property type="match status" value="1"/>
</dbReference>
<keyword evidence="3" id="KW-0804">Transcription</keyword>
<dbReference type="EMBL" id="FOSJ01000036">
    <property type="protein sequence ID" value="SFK45308.1"/>
    <property type="molecule type" value="Genomic_DNA"/>
</dbReference>
<dbReference type="NCBIfam" id="NF033788">
    <property type="entry name" value="HTH_metalloreg"/>
    <property type="match status" value="1"/>
</dbReference>
<dbReference type="OrthoDB" id="9794330at2"/>
<feature type="domain" description="HTH arsR-type" evidence="5">
    <location>
        <begin position="23"/>
        <end position="118"/>
    </location>
</feature>
<dbReference type="Proteomes" id="UP000199589">
    <property type="component" value="Unassembled WGS sequence"/>
</dbReference>
<dbReference type="PROSITE" id="PS00846">
    <property type="entry name" value="HTH_ARSR_1"/>
    <property type="match status" value="1"/>
</dbReference>
<keyword evidence="7" id="KW-1185">Reference proteome</keyword>
<organism evidence="6 7">
    <name type="scientific">Marinilactibacillus piezotolerans</name>
    <dbReference type="NCBI Taxonomy" id="258723"/>
    <lineage>
        <taxon>Bacteria</taxon>
        <taxon>Bacillati</taxon>
        <taxon>Bacillota</taxon>
        <taxon>Bacilli</taxon>
        <taxon>Lactobacillales</taxon>
        <taxon>Carnobacteriaceae</taxon>
        <taxon>Marinilactibacillus</taxon>
    </lineage>
</organism>
<evidence type="ECO:0000256" key="3">
    <source>
        <dbReference type="ARBA" id="ARBA00023163"/>
    </source>
</evidence>
<dbReference type="SMART" id="SM00418">
    <property type="entry name" value="HTH_ARSR"/>
    <property type="match status" value="1"/>
</dbReference>
<dbReference type="InterPro" id="IPR018334">
    <property type="entry name" value="ArsR_HTH"/>
</dbReference>
<evidence type="ECO:0000256" key="2">
    <source>
        <dbReference type="ARBA" id="ARBA00023125"/>
    </source>
</evidence>
<dbReference type="GO" id="GO:0003677">
    <property type="term" value="F:DNA binding"/>
    <property type="evidence" value="ECO:0007669"/>
    <property type="project" value="UniProtKB-KW"/>
</dbReference>
<protein>
    <submittedName>
        <fullName evidence="6">DNA-binding transcriptional regulator, ArsR family</fullName>
    </submittedName>
</protein>
<dbReference type="Gene3D" id="1.10.10.10">
    <property type="entry name" value="Winged helix-like DNA-binding domain superfamily/Winged helix DNA-binding domain"/>
    <property type="match status" value="1"/>
</dbReference>
<dbReference type="InterPro" id="IPR036390">
    <property type="entry name" value="WH_DNA-bd_sf"/>
</dbReference>
<dbReference type="InterPro" id="IPR011991">
    <property type="entry name" value="ArsR-like_HTH"/>
</dbReference>